<proteinExistence type="predicted"/>
<feature type="region of interest" description="Disordered" evidence="1">
    <location>
        <begin position="775"/>
        <end position="803"/>
    </location>
</feature>
<comment type="caution">
    <text evidence="3">The sequence shown here is derived from an EMBL/GenBank/DDBJ whole genome shotgun (WGS) entry which is preliminary data.</text>
</comment>
<feature type="domain" description="DUF7932" evidence="2">
    <location>
        <begin position="35"/>
        <end position="162"/>
    </location>
</feature>
<dbReference type="EMBL" id="JAULSN010000006">
    <property type="protein sequence ID" value="KAK3369700.1"/>
    <property type="molecule type" value="Genomic_DNA"/>
</dbReference>
<keyword evidence="4" id="KW-1185">Reference proteome</keyword>
<feature type="compositionally biased region" description="Polar residues" evidence="1">
    <location>
        <begin position="792"/>
        <end position="803"/>
    </location>
</feature>
<reference evidence="3" key="1">
    <citation type="journal article" date="2023" name="Mol. Phylogenet. Evol.">
        <title>Genome-scale phylogeny and comparative genomics of the fungal order Sordariales.</title>
        <authorList>
            <person name="Hensen N."/>
            <person name="Bonometti L."/>
            <person name="Westerberg I."/>
            <person name="Brannstrom I.O."/>
            <person name="Guillou S."/>
            <person name="Cros-Aarteil S."/>
            <person name="Calhoun S."/>
            <person name="Haridas S."/>
            <person name="Kuo A."/>
            <person name="Mondo S."/>
            <person name="Pangilinan J."/>
            <person name="Riley R."/>
            <person name="LaButti K."/>
            <person name="Andreopoulos B."/>
            <person name="Lipzen A."/>
            <person name="Chen C."/>
            <person name="Yan M."/>
            <person name="Daum C."/>
            <person name="Ng V."/>
            <person name="Clum A."/>
            <person name="Steindorff A."/>
            <person name="Ohm R.A."/>
            <person name="Martin F."/>
            <person name="Silar P."/>
            <person name="Natvig D.O."/>
            <person name="Lalanne C."/>
            <person name="Gautier V."/>
            <person name="Ament-Velasquez S.L."/>
            <person name="Kruys A."/>
            <person name="Hutchinson M.I."/>
            <person name="Powell A.J."/>
            <person name="Barry K."/>
            <person name="Miller A.N."/>
            <person name="Grigoriev I.V."/>
            <person name="Debuchy R."/>
            <person name="Gladieux P."/>
            <person name="Hiltunen Thoren M."/>
            <person name="Johannesson H."/>
        </authorList>
    </citation>
    <scope>NUCLEOTIDE SEQUENCE</scope>
    <source>
        <strain evidence="3">CBS 958.72</strain>
    </source>
</reference>
<reference evidence="3" key="2">
    <citation type="submission" date="2023-06" db="EMBL/GenBank/DDBJ databases">
        <authorList>
            <consortium name="Lawrence Berkeley National Laboratory"/>
            <person name="Haridas S."/>
            <person name="Hensen N."/>
            <person name="Bonometti L."/>
            <person name="Westerberg I."/>
            <person name="Brannstrom I.O."/>
            <person name="Guillou S."/>
            <person name="Cros-Aarteil S."/>
            <person name="Calhoun S."/>
            <person name="Kuo A."/>
            <person name="Mondo S."/>
            <person name="Pangilinan J."/>
            <person name="Riley R."/>
            <person name="Labutti K."/>
            <person name="Andreopoulos B."/>
            <person name="Lipzen A."/>
            <person name="Chen C."/>
            <person name="Yanf M."/>
            <person name="Daum C."/>
            <person name="Ng V."/>
            <person name="Clum A."/>
            <person name="Steindorff A."/>
            <person name="Ohm R."/>
            <person name="Martin F."/>
            <person name="Silar P."/>
            <person name="Natvig D."/>
            <person name="Lalanne C."/>
            <person name="Gautier V."/>
            <person name="Ament-Velasquez S.L."/>
            <person name="Kruys A."/>
            <person name="Hutchinson M.I."/>
            <person name="Powell A.J."/>
            <person name="Barry K."/>
            <person name="Miller A.N."/>
            <person name="Grigoriev I.V."/>
            <person name="Debuchy R."/>
            <person name="Gladieux P."/>
            <person name="Thoren M.H."/>
            <person name="Johannesson H."/>
        </authorList>
    </citation>
    <scope>NUCLEOTIDE SEQUENCE</scope>
    <source>
        <strain evidence="3">CBS 958.72</strain>
    </source>
</reference>
<dbReference type="Pfam" id="PF25560">
    <property type="entry name" value="DUF7932"/>
    <property type="match status" value="1"/>
</dbReference>
<feature type="region of interest" description="Disordered" evidence="1">
    <location>
        <begin position="731"/>
        <end position="763"/>
    </location>
</feature>
<evidence type="ECO:0000259" key="2">
    <source>
        <dbReference type="Pfam" id="PF25560"/>
    </source>
</evidence>
<feature type="compositionally biased region" description="Low complexity" evidence="1">
    <location>
        <begin position="731"/>
        <end position="744"/>
    </location>
</feature>
<evidence type="ECO:0000313" key="4">
    <source>
        <dbReference type="Proteomes" id="UP001287356"/>
    </source>
</evidence>
<evidence type="ECO:0000313" key="3">
    <source>
        <dbReference type="EMBL" id="KAK3369700.1"/>
    </source>
</evidence>
<dbReference type="AlphaFoldDB" id="A0AAE0K4Z3"/>
<protein>
    <recommendedName>
        <fullName evidence="2">DUF7932 domain-containing protein</fullName>
    </recommendedName>
</protein>
<feature type="compositionally biased region" description="Low complexity" evidence="1">
    <location>
        <begin position="751"/>
        <end position="760"/>
    </location>
</feature>
<name>A0AAE0K4Z3_9PEZI</name>
<accession>A0AAE0K4Z3</accession>
<feature type="region of interest" description="Disordered" evidence="1">
    <location>
        <begin position="492"/>
        <end position="512"/>
    </location>
</feature>
<organism evidence="3 4">
    <name type="scientific">Lasiosphaeria ovina</name>
    <dbReference type="NCBI Taxonomy" id="92902"/>
    <lineage>
        <taxon>Eukaryota</taxon>
        <taxon>Fungi</taxon>
        <taxon>Dikarya</taxon>
        <taxon>Ascomycota</taxon>
        <taxon>Pezizomycotina</taxon>
        <taxon>Sordariomycetes</taxon>
        <taxon>Sordariomycetidae</taxon>
        <taxon>Sordariales</taxon>
        <taxon>Lasiosphaeriaceae</taxon>
        <taxon>Lasiosphaeria</taxon>
    </lineage>
</organism>
<sequence length="974" mass="104241">MDECIPGPGGPPGRGEINVIQGDGSVRTYPSRYRVEVVSFDVHDEGDDGINEPGEHLIVSNIVVTNNGQMPTPRVAQLHLTIRRSKWLTPVFMPLELPSGIQPGESVTVPGVLWAMINNETAGRVKGTLLHAKEIVSLRAFSQRLEREVPEFAGGCEVLFQYPLLMTAPRYLDCVIKGTTVKFSWSISNISSKPHGRTELKPREAGTSLSDPSGMFHLERAHHDTPHEVTDLIDVLEPGEKMPVMVELHVSDVVNEFTTGTLAVILQLADPHTGMSRPVVTFDLRIQVSPPYRYNPASRALLVINAQSNNPFVLQILNFIETGLHLPVDVFNLSLNGSMKLSETRQSVLPNYAGKSVIIFGNTMNHFQNGAREPWELLDMAETFALARGGTSFLVVAPTNIPSLKTFAHMLLVPGSGPSQDPAAGETIPTAKEIAQKLATMSPIRTSITLPVKKMLMRSMNGVLTSAATSTQEMLADKFPLRQFVVSRMELDAPADAPDDGKKKSKPKDGGLSIVEGLPQSAKLFATLQQFSAVQNEQGISEYNVAVVTHLLPFRDQCAIFWNLAGRETARGVSVGVAYAGNALGHLRSGYDAQEAEQFVSGKACEAISWSIATQLSSELSYFCAGSGAGGPSSGLLAQLPLLDYFVSSAPVSLHPAPGAAGTAEQIFAPLLNILGNLRAVTSPLSIGQSLGQHLTGPGQRRKKLNAMVVEQVAEPLVNKLLAIALNTTTTAPASPLSPSTTLLTPPPSSPSVSESSSVPELKRKKSARFTLKLLGRKSKAPPMPLPPSPSATTVGSSASNESPAAITTLTKTKTKSGAVSPALLTKNKSLTQAVADIEKDAKKRLADIKQSSPQLTRVARAHALACGALGSSYGGDGQFLDLLMVNQGTASILDIQAAGKDKQTTVVIMLHHEWATLHGQLAQRRAQLEGDEVAGWAKLAELMVVSPAGRRTEEWEGDWRAAELGVGVERLVV</sequence>
<dbReference type="Proteomes" id="UP001287356">
    <property type="component" value="Unassembled WGS sequence"/>
</dbReference>
<gene>
    <name evidence="3" type="ORF">B0T24DRAFT_633081</name>
</gene>
<evidence type="ECO:0000256" key="1">
    <source>
        <dbReference type="SAM" id="MobiDB-lite"/>
    </source>
</evidence>
<dbReference type="InterPro" id="IPR057692">
    <property type="entry name" value="DUF7932"/>
</dbReference>